<reference evidence="3" key="1">
    <citation type="submission" date="2016-11" db="EMBL/GenBank/DDBJ databases">
        <authorList>
            <person name="Varghese N."/>
            <person name="Submissions S."/>
        </authorList>
    </citation>
    <scope>NUCLEOTIDE SEQUENCE [LARGE SCALE GENOMIC DNA]</scope>
    <source>
        <strain evidence="3">CGMCC 1.7063</strain>
    </source>
</reference>
<proteinExistence type="predicted"/>
<evidence type="ECO:0000313" key="3">
    <source>
        <dbReference type="Proteomes" id="UP000184170"/>
    </source>
</evidence>
<evidence type="ECO:0000259" key="1">
    <source>
        <dbReference type="Pfam" id="PF13372"/>
    </source>
</evidence>
<dbReference type="STRING" id="494016.SAMN04487965_3328"/>
<dbReference type="EMBL" id="FQVA01000007">
    <property type="protein sequence ID" value="SHG12061.1"/>
    <property type="molecule type" value="Genomic_DNA"/>
</dbReference>
<evidence type="ECO:0000313" key="2">
    <source>
        <dbReference type="EMBL" id="SHG12061.1"/>
    </source>
</evidence>
<dbReference type="InterPro" id="IPR025388">
    <property type="entry name" value="Alginate_export_dom"/>
</dbReference>
<accession>A0A1M5H7R6</accession>
<protein>
    <submittedName>
        <fullName evidence="2">Alginate export</fullName>
    </submittedName>
</protein>
<gene>
    <name evidence="2" type="ORF">SAMN04487965_3328</name>
</gene>
<sequence length="433" mass="48798">MSDCRILRSPAPPSALKRAVSSLLLFGVLFGGFCQPVLSDHATATDLHSAIMQSCVDVDFRYRYERVDQENFTKNANASTLRSRVTWHTASLNNWVGLIEPDNVSSIGSERYNSTVNGKTQYPVVADPTDTDLNRIQVQYKTKPFTGTVGRQRINQDNQRFVGGVAWRQNEQTFDGGRAEFSMGYYAKGWRGDVAWIGNVNRVFGPDGPNSDLRGTVIPVRLPYSPVENHELVPYLYWFDFDSGVNNSNGENLSTGTLGLHYHGSCPPGKKPFAWDWWLSAAIQKGIENNPIDYTERYFLAESNVKFERFSFGGGYEYLGGTGKAAFITPLATLHKFQGWADQFLNTPVDGVGDAYVKAGFKWCNFNFGLIYHDFRSTKGSLDYGHETDAVVEFKVNRWLKLQAKYADYRADEFSQDTEKFWFSILINPSAPK</sequence>
<feature type="domain" description="Alginate export" evidence="1">
    <location>
        <begin position="58"/>
        <end position="286"/>
    </location>
</feature>
<dbReference type="Pfam" id="PF13372">
    <property type="entry name" value="Alginate_exp"/>
    <property type="match status" value="1"/>
</dbReference>
<organism evidence="2 3">
    <name type="scientific">Microbulbifer donghaiensis</name>
    <dbReference type="NCBI Taxonomy" id="494016"/>
    <lineage>
        <taxon>Bacteria</taxon>
        <taxon>Pseudomonadati</taxon>
        <taxon>Pseudomonadota</taxon>
        <taxon>Gammaproteobacteria</taxon>
        <taxon>Cellvibrionales</taxon>
        <taxon>Microbulbiferaceae</taxon>
        <taxon>Microbulbifer</taxon>
    </lineage>
</organism>
<name>A0A1M5H7R6_9GAMM</name>
<dbReference type="AlphaFoldDB" id="A0A1M5H7R6"/>
<keyword evidence="3" id="KW-1185">Reference proteome</keyword>
<dbReference type="Proteomes" id="UP000184170">
    <property type="component" value="Unassembled WGS sequence"/>
</dbReference>